<feature type="transmembrane region" description="Helical" evidence="8">
    <location>
        <begin position="216"/>
        <end position="238"/>
    </location>
</feature>
<dbReference type="EMBL" id="JAGGDJ010000015">
    <property type="protein sequence ID" value="MBO7746089.1"/>
    <property type="molecule type" value="Genomic_DNA"/>
</dbReference>
<feature type="transmembrane region" description="Helical" evidence="8">
    <location>
        <begin position="81"/>
        <end position="101"/>
    </location>
</feature>
<feature type="transmembrane region" description="Helical" evidence="8">
    <location>
        <begin position="182"/>
        <end position="204"/>
    </location>
</feature>
<dbReference type="PANTHER" id="PTHR34975">
    <property type="entry name" value="SPORE GERMINATION PROTEIN A2"/>
    <property type="match status" value="1"/>
</dbReference>
<feature type="transmembrane region" description="Helical" evidence="8">
    <location>
        <begin position="332"/>
        <end position="351"/>
    </location>
</feature>
<comment type="similarity">
    <text evidence="2">Belongs to the amino acid-polyamine-organocation (APC) superfamily. Spore germination protein (SGP) (TC 2.A.3.9) family.</text>
</comment>
<evidence type="ECO:0000313" key="10">
    <source>
        <dbReference type="Proteomes" id="UP000670947"/>
    </source>
</evidence>
<feature type="transmembrane region" description="Helical" evidence="8">
    <location>
        <begin position="302"/>
        <end position="326"/>
    </location>
</feature>
<keyword evidence="7 8" id="KW-0472">Membrane</keyword>
<evidence type="ECO:0000256" key="5">
    <source>
        <dbReference type="ARBA" id="ARBA00022692"/>
    </source>
</evidence>
<keyword evidence="5 8" id="KW-0812">Transmembrane</keyword>
<evidence type="ECO:0000256" key="4">
    <source>
        <dbReference type="ARBA" id="ARBA00022544"/>
    </source>
</evidence>
<reference evidence="9 10" key="1">
    <citation type="submission" date="2021-03" db="EMBL/GenBank/DDBJ databases">
        <title>Paenibacillus artemisicola MWE-103 whole genome sequence.</title>
        <authorList>
            <person name="Ham Y.J."/>
        </authorList>
    </citation>
    <scope>NUCLEOTIDE SEQUENCE [LARGE SCALE GENOMIC DNA]</scope>
    <source>
        <strain evidence="9 10">MWE-103</strain>
    </source>
</reference>
<accession>A0ABS3WCN5</accession>
<feature type="transmembrane region" description="Helical" evidence="8">
    <location>
        <begin position="38"/>
        <end position="60"/>
    </location>
</feature>
<evidence type="ECO:0000256" key="8">
    <source>
        <dbReference type="SAM" id="Phobius"/>
    </source>
</evidence>
<name>A0ABS3WCN5_9BACL</name>
<feature type="transmembrane region" description="Helical" evidence="8">
    <location>
        <begin position="271"/>
        <end position="290"/>
    </location>
</feature>
<evidence type="ECO:0000256" key="6">
    <source>
        <dbReference type="ARBA" id="ARBA00022989"/>
    </source>
</evidence>
<dbReference type="RefSeq" id="WP_208848887.1">
    <property type="nucleotide sequence ID" value="NZ_JAGGDJ010000015.1"/>
</dbReference>
<gene>
    <name evidence="9" type="ORF">I8J29_17910</name>
</gene>
<feature type="transmembrane region" description="Helical" evidence="8">
    <location>
        <begin position="12"/>
        <end position="32"/>
    </location>
</feature>
<feature type="transmembrane region" description="Helical" evidence="8">
    <location>
        <begin position="113"/>
        <end position="133"/>
    </location>
</feature>
<dbReference type="Pfam" id="PF03845">
    <property type="entry name" value="Spore_permease"/>
    <property type="match status" value="1"/>
</dbReference>
<keyword evidence="3" id="KW-0813">Transport</keyword>
<sequence>MKERSLSHWPVFMMLTLSARLSAHVIVLPAVLDVSARDAWLCGLLAFAIVIPWLAVFLYGSVKRTNGIHIRAWLRTRATPFGAWLIVLPVMLELLLTSYQAYIETAVWTSTTFLPITPEIVVLIVLMALNVAAAYCGLRAIAYMSCLLLPVVVVLGDFVMSANMPHKDYSVLLPMLEHGWGGALHGTIYAASSLMEIFLFLFLQHYMKNRIRLWELVLFCVFIAVLMIGPTIGAITQFGPVEAEKLRYPAFSQWRLVSIGKYFEHVDFFAIFQWASGSFIRVTLGLVLIMELVPIRGKKGRLWFLAIAGAVYIVVSRLLASVMIQAELVMRAIFVVDLAIAFGVTAAIWLLSFKGVPKGGMLDDRTPQPAGAGEGSGTANNL</sequence>
<organism evidence="9 10">
    <name type="scientific">Paenibacillus artemisiicola</name>
    <dbReference type="NCBI Taxonomy" id="1172618"/>
    <lineage>
        <taxon>Bacteria</taxon>
        <taxon>Bacillati</taxon>
        <taxon>Bacillota</taxon>
        <taxon>Bacilli</taxon>
        <taxon>Bacillales</taxon>
        <taxon>Paenibacillaceae</taxon>
        <taxon>Paenibacillus</taxon>
    </lineage>
</organism>
<keyword evidence="10" id="KW-1185">Reference proteome</keyword>
<dbReference type="Proteomes" id="UP000670947">
    <property type="component" value="Unassembled WGS sequence"/>
</dbReference>
<evidence type="ECO:0000256" key="7">
    <source>
        <dbReference type="ARBA" id="ARBA00023136"/>
    </source>
</evidence>
<keyword evidence="6 8" id="KW-1133">Transmembrane helix</keyword>
<proteinExistence type="inferred from homology"/>
<evidence type="ECO:0000256" key="1">
    <source>
        <dbReference type="ARBA" id="ARBA00004141"/>
    </source>
</evidence>
<feature type="transmembrane region" description="Helical" evidence="8">
    <location>
        <begin position="140"/>
        <end position="162"/>
    </location>
</feature>
<evidence type="ECO:0000256" key="3">
    <source>
        <dbReference type="ARBA" id="ARBA00022448"/>
    </source>
</evidence>
<dbReference type="PANTHER" id="PTHR34975:SF2">
    <property type="entry name" value="SPORE GERMINATION PROTEIN A2"/>
    <property type="match status" value="1"/>
</dbReference>
<comment type="caution">
    <text evidence="9">The sequence shown here is derived from an EMBL/GenBank/DDBJ whole genome shotgun (WGS) entry which is preliminary data.</text>
</comment>
<evidence type="ECO:0000256" key="2">
    <source>
        <dbReference type="ARBA" id="ARBA00007998"/>
    </source>
</evidence>
<comment type="subcellular location">
    <subcellularLocation>
        <location evidence="1">Membrane</location>
        <topology evidence="1">Multi-pass membrane protein</topology>
    </subcellularLocation>
</comment>
<keyword evidence="4" id="KW-0309">Germination</keyword>
<dbReference type="InterPro" id="IPR004761">
    <property type="entry name" value="Spore_GerAB"/>
</dbReference>
<evidence type="ECO:0000313" key="9">
    <source>
        <dbReference type="EMBL" id="MBO7746089.1"/>
    </source>
</evidence>
<protein>
    <submittedName>
        <fullName evidence="9">GerAB/ArcD/ProY family transporter</fullName>
    </submittedName>
</protein>